<dbReference type="EMBL" id="KV417485">
    <property type="protein sequence ID" value="KZP32570.1"/>
    <property type="molecule type" value="Genomic_DNA"/>
</dbReference>
<dbReference type="Proteomes" id="UP000076532">
    <property type="component" value="Unassembled WGS sequence"/>
</dbReference>
<keyword evidence="2" id="KW-1185">Reference proteome</keyword>
<accession>A0A166VC82</accession>
<evidence type="ECO:0000313" key="2">
    <source>
        <dbReference type="Proteomes" id="UP000076532"/>
    </source>
</evidence>
<gene>
    <name evidence="1" type="ORF">FIBSPDRAFT_479269</name>
</gene>
<proteinExistence type="predicted"/>
<evidence type="ECO:0000313" key="1">
    <source>
        <dbReference type="EMBL" id="KZP32570.1"/>
    </source>
</evidence>
<protein>
    <submittedName>
        <fullName evidence="1">Uncharacterized protein</fullName>
    </submittedName>
</protein>
<dbReference type="AlphaFoldDB" id="A0A166VC82"/>
<sequence length="140" mass="16114">MRLARSHFPFLRHLIISGGFQDIYLLAETFPDIERLAFKTRPFGDGKNIHVVLAEIDQGTTLAWPKLESIAIDRMYSHAVDLALRNAIIKLQQAGRPLRMLMLPRDTISKTDTKALAQLRKVVEIEPFRDDWPKPFESVF</sequence>
<organism evidence="1 2">
    <name type="scientific">Athelia psychrophila</name>
    <dbReference type="NCBI Taxonomy" id="1759441"/>
    <lineage>
        <taxon>Eukaryota</taxon>
        <taxon>Fungi</taxon>
        <taxon>Dikarya</taxon>
        <taxon>Basidiomycota</taxon>
        <taxon>Agaricomycotina</taxon>
        <taxon>Agaricomycetes</taxon>
        <taxon>Agaricomycetidae</taxon>
        <taxon>Atheliales</taxon>
        <taxon>Atheliaceae</taxon>
        <taxon>Athelia</taxon>
    </lineage>
</organism>
<name>A0A166VC82_9AGAM</name>
<dbReference type="OrthoDB" id="3365698at2759"/>
<reference evidence="1 2" key="1">
    <citation type="journal article" date="2016" name="Mol. Biol. Evol.">
        <title>Comparative Genomics of Early-Diverging Mushroom-Forming Fungi Provides Insights into the Origins of Lignocellulose Decay Capabilities.</title>
        <authorList>
            <person name="Nagy L.G."/>
            <person name="Riley R."/>
            <person name="Tritt A."/>
            <person name="Adam C."/>
            <person name="Daum C."/>
            <person name="Floudas D."/>
            <person name="Sun H."/>
            <person name="Yadav J.S."/>
            <person name="Pangilinan J."/>
            <person name="Larsson K.H."/>
            <person name="Matsuura K."/>
            <person name="Barry K."/>
            <person name="Labutti K."/>
            <person name="Kuo R."/>
            <person name="Ohm R.A."/>
            <person name="Bhattacharya S.S."/>
            <person name="Shirouzu T."/>
            <person name="Yoshinaga Y."/>
            <person name="Martin F.M."/>
            <person name="Grigoriev I.V."/>
            <person name="Hibbett D.S."/>
        </authorList>
    </citation>
    <scope>NUCLEOTIDE SEQUENCE [LARGE SCALE GENOMIC DNA]</scope>
    <source>
        <strain evidence="1 2">CBS 109695</strain>
    </source>
</reference>